<dbReference type="OrthoDB" id="6105938at2759"/>
<protein>
    <submittedName>
        <fullName evidence="2">Uncharacterized protein</fullName>
    </submittedName>
</protein>
<organism evidence="2 3">
    <name type="scientific">Rhodocollybia butyracea</name>
    <dbReference type="NCBI Taxonomy" id="206335"/>
    <lineage>
        <taxon>Eukaryota</taxon>
        <taxon>Fungi</taxon>
        <taxon>Dikarya</taxon>
        <taxon>Basidiomycota</taxon>
        <taxon>Agaricomycotina</taxon>
        <taxon>Agaricomycetes</taxon>
        <taxon>Agaricomycetidae</taxon>
        <taxon>Agaricales</taxon>
        <taxon>Marasmiineae</taxon>
        <taxon>Omphalotaceae</taxon>
        <taxon>Rhodocollybia</taxon>
    </lineage>
</organism>
<accession>A0A9P5Q2P1</accession>
<name>A0A9P5Q2P1_9AGAR</name>
<dbReference type="AlphaFoldDB" id="A0A9P5Q2P1"/>
<feature type="region of interest" description="Disordered" evidence="1">
    <location>
        <begin position="166"/>
        <end position="195"/>
    </location>
</feature>
<proteinExistence type="predicted"/>
<keyword evidence="3" id="KW-1185">Reference proteome</keyword>
<reference evidence="2" key="1">
    <citation type="submission" date="2020-11" db="EMBL/GenBank/DDBJ databases">
        <authorList>
            <consortium name="DOE Joint Genome Institute"/>
            <person name="Ahrendt S."/>
            <person name="Riley R."/>
            <person name="Andreopoulos W."/>
            <person name="Labutti K."/>
            <person name="Pangilinan J."/>
            <person name="Ruiz-Duenas F.J."/>
            <person name="Barrasa J.M."/>
            <person name="Sanchez-Garcia M."/>
            <person name="Camarero S."/>
            <person name="Miyauchi S."/>
            <person name="Serrano A."/>
            <person name="Linde D."/>
            <person name="Babiker R."/>
            <person name="Drula E."/>
            <person name="Ayuso-Fernandez I."/>
            <person name="Pacheco R."/>
            <person name="Padilla G."/>
            <person name="Ferreira P."/>
            <person name="Barriuso J."/>
            <person name="Kellner H."/>
            <person name="Castanera R."/>
            <person name="Alfaro M."/>
            <person name="Ramirez L."/>
            <person name="Pisabarro A.G."/>
            <person name="Kuo A."/>
            <person name="Tritt A."/>
            <person name="Lipzen A."/>
            <person name="He G."/>
            <person name="Yan M."/>
            <person name="Ng V."/>
            <person name="Cullen D."/>
            <person name="Martin F."/>
            <person name="Rosso M.-N."/>
            <person name="Henrissat B."/>
            <person name="Hibbett D."/>
            <person name="Martinez A.T."/>
            <person name="Grigoriev I.V."/>
        </authorList>
    </citation>
    <scope>NUCLEOTIDE SEQUENCE</scope>
    <source>
        <strain evidence="2">AH 40177</strain>
    </source>
</reference>
<evidence type="ECO:0000313" key="2">
    <source>
        <dbReference type="EMBL" id="KAF9072490.1"/>
    </source>
</evidence>
<dbReference type="PANTHER" id="PTHR38846:SF1">
    <property type="entry name" value="C3H1-TYPE DOMAIN-CONTAINING PROTEIN"/>
    <property type="match status" value="1"/>
</dbReference>
<comment type="caution">
    <text evidence="2">The sequence shown here is derived from an EMBL/GenBank/DDBJ whole genome shotgun (WGS) entry which is preliminary data.</text>
</comment>
<dbReference type="Proteomes" id="UP000772434">
    <property type="component" value="Unassembled WGS sequence"/>
</dbReference>
<dbReference type="PANTHER" id="PTHR38846">
    <property type="entry name" value="C3H1-TYPE DOMAIN-CONTAINING PROTEIN"/>
    <property type="match status" value="1"/>
</dbReference>
<evidence type="ECO:0000313" key="3">
    <source>
        <dbReference type="Proteomes" id="UP000772434"/>
    </source>
</evidence>
<gene>
    <name evidence="2" type="ORF">BDP27DRAFT_1418102</name>
</gene>
<evidence type="ECO:0000256" key="1">
    <source>
        <dbReference type="SAM" id="MobiDB-lite"/>
    </source>
</evidence>
<feature type="compositionally biased region" description="Basic residues" evidence="1">
    <location>
        <begin position="174"/>
        <end position="195"/>
    </location>
</feature>
<dbReference type="EMBL" id="JADNRY010000024">
    <property type="protein sequence ID" value="KAF9072490.1"/>
    <property type="molecule type" value="Genomic_DNA"/>
</dbReference>
<sequence>MTETENIIQTFFEQYPEFTYDPASETMAQFWQLCNHMGWAHNTSERKEALGGIRNAIAQQFNAFYGGSAEDLNGWHNLYRALRVPDVPDSVAGCKALVPTIHVNICDLVDYSLHGQEMDVALHGSQEELAEYSRKNGKIYPRENAYAEGLLRFLLREIYGKYQGRRREGAGGRRRDRGRRGGKGGRRGRAGRRRE</sequence>